<organism evidence="1 2">
    <name type="scientific">Halteria grandinella</name>
    <dbReference type="NCBI Taxonomy" id="5974"/>
    <lineage>
        <taxon>Eukaryota</taxon>
        <taxon>Sar</taxon>
        <taxon>Alveolata</taxon>
        <taxon>Ciliophora</taxon>
        <taxon>Intramacronucleata</taxon>
        <taxon>Spirotrichea</taxon>
        <taxon>Stichotrichia</taxon>
        <taxon>Sporadotrichida</taxon>
        <taxon>Halteriidae</taxon>
        <taxon>Halteria</taxon>
    </lineage>
</organism>
<sequence length="110" mass="12647">MSYKNQSIKKHTVGGRLLLLRAITQLIDREGVILGIEKKSQGFQAHWSKNIRQSQSSNQAALFSLRPHFRTFCESIYRFKIDQAGLCQGQMFKWAALCQVRQLISMTRSS</sequence>
<evidence type="ECO:0000313" key="1">
    <source>
        <dbReference type="EMBL" id="TNV86187.1"/>
    </source>
</evidence>
<dbReference type="AlphaFoldDB" id="A0A8J8P317"/>
<proteinExistence type="predicted"/>
<protein>
    <submittedName>
        <fullName evidence="1">Uncharacterized protein</fullName>
    </submittedName>
</protein>
<keyword evidence="2" id="KW-1185">Reference proteome</keyword>
<dbReference type="EMBL" id="RRYP01001251">
    <property type="protein sequence ID" value="TNV86187.1"/>
    <property type="molecule type" value="Genomic_DNA"/>
</dbReference>
<reference evidence="1" key="1">
    <citation type="submission" date="2019-06" db="EMBL/GenBank/DDBJ databases">
        <authorList>
            <person name="Zheng W."/>
        </authorList>
    </citation>
    <scope>NUCLEOTIDE SEQUENCE</scope>
    <source>
        <strain evidence="1">QDHG01</strain>
    </source>
</reference>
<dbReference type="Proteomes" id="UP000785679">
    <property type="component" value="Unassembled WGS sequence"/>
</dbReference>
<evidence type="ECO:0000313" key="2">
    <source>
        <dbReference type="Proteomes" id="UP000785679"/>
    </source>
</evidence>
<name>A0A8J8P317_HALGN</name>
<comment type="caution">
    <text evidence="1">The sequence shown here is derived from an EMBL/GenBank/DDBJ whole genome shotgun (WGS) entry which is preliminary data.</text>
</comment>
<gene>
    <name evidence="1" type="ORF">FGO68_gene3526</name>
</gene>
<accession>A0A8J8P317</accession>